<sequence>MTTPKETGKPELRPGDEGFNGFQMQLPENCIEYMLFIIDTNLDNRKLLSSLEEIRKAALRLADDLTKDYIWQRESFNLELKRENGLAYLHGSTDYGDCVEDEWLVVYLLRELTKSFANIWARVADSDGEFLLVEAANVLPRWLSPEIDVNRVWIHEGKLHLVPLSEGQRTLSLGDAVRVLEKTPETLVHSPFVEAEAFYRLEKYPGQISDHLHYSRVAMPRKLAYILHDRPKAIAPAIEAFYLRDAFSLRPLLSENATLSFPPVDLVTVSVRFTKVLFAQLKSQRFEAPPAWKSRMQSAESEAVNGSDEAQKKLEQLDMGMKLTCGFEMLAKKAAKSDYRLVREIAIVLEDLEEDGDSVLPTDDDIKAWKDFDREDDESWMDIDYNDFERELEGKASGKARSKAEKSAGFGDAAAQADLKKIVSRFEAFLNDEQAGIEGAELDEMDQDDDSDDSDDDDELDSDDDSEMDKEVSFDEAQFARMMREMMGFPSEPGLNKAQPPDTSSKGKGTDTGPDDDAEIQQLMKQFESELKGHGALDLDPKPEKPAAIKGKAKENPGASAAPAHNGAMDEDESEDDEVDIDYNLAKNLLESFKGQAGFPGPAGNIMSMMGIQLPRDEGDEDEDEKGT</sequence>
<organism evidence="2 3">
    <name type="scientific">Coniochaeta hoffmannii</name>
    <dbReference type="NCBI Taxonomy" id="91930"/>
    <lineage>
        <taxon>Eukaryota</taxon>
        <taxon>Fungi</taxon>
        <taxon>Dikarya</taxon>
        <taxon>Ascomycota</taxon>
        <taxon>Pezizomycotina</taxon>
        <taxon>Sordariomycetes</taxon>
        <taxon>Sordariomycetidae</taxon>
        <taxon>Coniochaetales</taxon>
        <taxon>Coniochaetaceae</taxon>
        <taxon>Coniochaeta</taxon>
    </lineage>
</organism>
<accession>A0AA38R697</accession>
<dbReference type="GO" id="GO:0005634">
    <property type="term" value="C:nucleus"/>
    <property type="evidence" value="ECO:0007669"/>
    <property type="project" value="TreeGrafter"/>
</dbReference>
<dbReference type="InterPro" id="IPR010770">
    <property type="entry name" value="Ecd"/>
</dbReference>
<keyword evidence="3" id="KW-1185">Reference proteome</keyword>
<reference evidence="2" key="1">
    <citation type="submission" date="2022-07" db="EMBL/GenBank/DDBJ databases">
        <title>Fungi with potential for degradation of polypropylene.</title>
        <authorList>
            <person name="Gostincar C."/>
        </authorList>
    </citation>
    <scope>NUCLEOTIDE SEQUENCE</scope>
    <source>
        <strain evidence="2">EXF-13287</strain>
    </source>
</reference>
<feature type="compositionally biased region" description="Acidic residues" evidence="1">
    <location>
        <begin position="440"/>
        <end position="468"/>
    </location>
</feature>
<dbReference type="EMBL" id="JANBVN010000143">
    <property type="protein sequence ID" value="KAJ9138553.1"/>
    <property type="molecule type" value="Genomic_DNA"/>
</dbReference>
<evidence type="ECO:0000256" key="1">
    <source>
        <dbReference type="SAM" id="MobiDB-lite"/>
    </source>
</evidence>
<proteinExistence type="predicted"/>
<gene>
    <name evidence="2" type="ORF">NKR19_g7790</name>
</gene>
<protein>
    <submittedName>
        <fullName evidence="2">SGT1-domain-containing protein</fullName>
    </submittedName>
</protein>
<feature type="region of interest" description="Disordered" evidence="1">
    <location>
        <begin position="601"/>
        <end position="628"/>
    </location>
</feature>
<evidence type="ECO:0000313" key="3">
    <source>
        <dbReference type="Proteomes" id="UP001174691"/>
    </source>
</evidence>
<feature type="compositionally biased region" description="Basic and acidic residues" evidence="1">
    <location>
        <begin position="527"/>
        <end position="555"/>
    </location>
</feature>
<name>A0AA38R697_9PEZI</name>
<evidence type="ECO:0000313" key="2">
    <source>
        <dbReference type="EMBL" id="KAJ9138553.1"/>
    </source>
</evidence>
<dbReference type="PANTHER" id="PTHR13060:SF0">
    <property type="entry name" value="PROTEIN ECDYSONELESS HOMOLOG"/>
    <property type="match status" value="1"/>
</dbReference>
<comment type="caution">
    <text evidence="2">The sequence shown here is derived from an EMBL/GenBank/DDBJ whole genome shotgun (WGS) entry which is preliminary data.</text>
</comment>
<feature type="region of interest" description="Disordered" evidence="1">
    <location>
        <begin position="435"/>
        <end position="580"/>
    </location>
</feature>
<dbReference type="Proteomes" id="UP001174691">
    <property type="component" value="Unassembled WGS sequence"/>
</dbReference>
<dbReference type="Pfam" id="PF07093">
    <property type="entry name" value="SGT1"/>
    <property type="match status" value="2"/>
</dbReference>
<feature type="compositionally biased region" description="Acidic residues" evidence="1">
    <location>
        <begin position="618"/>
        <end position="628"/>
    </location>
</feature>
<dbReference type="PANTHER" id="PTHR13060">
    <property type="entry name" value="SGT1 PROTEIN HSGT1 SUPPRESSOR OF GCR2"/>
    <property type="match status" value="1"/>
</dbReference>
<feature type="compositionally biased region" description="Acidic residues" evidence="1">
    <location>
        <begin position="569"/>
        <end position="580"/>
    </location>
</feature>
<dbReference type="AlphaFoldDB" id="A0AA38R697"/>